<evidence type="ECO:0000313" key="3">
    <source>
        <dbReference type="Proteomes" id="UP001607303"/>
    </source>
</evidence>
<name>A0ABD2B599_VESMC</name>
<evidence type="ECO:0000313" key="2">
    <source>
        <dbReference type="EMBL" id="KAL2727886.1"/>
    </source>
</evidence>
<organism evidence="2 3">
    <name type="scientific">Vespula maculifrons</name>
    <name type="common">Eastern yellow jacket</name>
    <name type="synonym">Wasp</name>
    <dbReference type="NCBI Taxonomy" id="7453"/>
    <lineage>
        <taxon>Eukaryota</taxon>
        <taxon>Metazoa</taxon>
        <taxon>Ecdysozoa</taxon>
        <taxon>Arthropoda</taxon>
        <taxon>Hexapoda</taxon>
        <taxon>Insecta</taxon>
        <taxon>Pterygota</taxon>
        <taxon>Neoptera</taxon>
        <taxon>Endopterygota</taxon>
        <taxon>Hymenoptera</taxon>
        <taxon>Apocrita</taxon>
        <taxon>Aculeata</taxon>
        <taxon>Vespoidea</taxon>
        <taxon>Vespidae</taxon>
        <taxon>Vespinae</taxon>
        <taxon>Vespula</taxon>
    </lineage>
</organism>
<proteinExistence type="predicted"/>
<comment type="caution">
    <text evidence="2">The sequence shown here is derived from an EMBL/GenBank/DDBJ whole genome shotgun (WGS) entry which is preliminary data.</text>
</comment>
<dbReference type="AlphaFoldDB" id="A0ABD2B599"/>
<reference evidence="2 3" key="1">
    <citation type="journal article" date="2024" name="Ann. Entomol. Soc. Am.">
        <title>Genomic analyses of the southern and eastern yellowjacket wasps (Hymenoptera: Vespidae) reveal evolutionary signatures of social life.</title>
        <authorList>
            <person name="Catto M.A."/>
            <person name="Caine P.B."/>
            <person name="Orr S.E."/>
            <person name="Hunt B.G."/>
            <person name="Goodisman M.A.D."/>
        </authorList>
    </citation>
    <scope>NUCLEOTIDE SEQUENCE [LARGE SCALE GENOMIC DNA]</scope>
    <source>
        <strain evidence="2">232</strain>
        <tissue evidence="2">Head and thorax</tissue>
    </source>
</reference>
<keyword evidence="1" id="KW-1133">Transmembrane helix</keyword>
<dbReference type="Proteomes" id="UP001607303">
    <property type="component" value="Unassembled WGS sequence"/>
</dbReference>
<protein>
    <submittedName>
        <fullName evidence="2">Uncharacterized protein</fullName>
    </submittedName>
</protein>
<dbReference type="EMBL" id="JAYRBN010000100">
    <property type="protein sequence ID" value="KAL2727886.1"/>
    <property type="molecule type" value="Genomic_DNA"/>
</dbReference>
<accession>A0ABD2B599</accession>
<keyword evidence="3" id="KW-1185">Reference proteome</keyword>
<feature type="transmembrane region" description="Helical" evidence="1">
    <location>
        <begin position="57"/>
        <end position="75"/>
    </location>
</feature>
<sequence>MVALRCSQLYGIPLPEEVLSCAPYKTGESASRPSRLPHSTTATGAQLWIRCVIMKTILSRTLIVAVILGTGVVGYPPQERLMPGKLRIVRDL</sequence>
<evidence type="ECO:0000256" key="1">
    <source>
        <dbReference type="SAM" id="Phobius"/>
    </source>
</evidence>
<keyword evidence="1" id="KW-0812">Transmembrane</keyword>
<gene>
    <name evidence="2" type="ORF">V1477_017162</name>
</gene>
<keyword evidence="1" id="KW-0472">Membrane</keyword>